<accession>A0A2K3NWN6</accession>
<keyword evidence="2" id="KW-0805">Transcription regulation</keyword>
<evidence type="ECO:0000256" key="4">
    <source>
        <dbReference type="ARBA" id="ARBA00023163"/>
    </source>
</evidence>
<dbReference type="SUPFAM" id="SSF101936">
    <property type="entry name" value="DNA-binding pseudobarrel domain"/>
    <property type="match status" value="1"/>
</dbReference>
<evidence type="ECO:0000256" key="5">
    <source>
        <dbReference type="ARBA" id="ARBA00023242"/>
    </source>
</evidence>
<feature type="region of interest" description="Disordered" evidence="6">
    <location>
        <begin position="1"/>
        <end position="20"/>
    </location>
</feature>
<keyword evidence="4" id="KW-0804">Transcription</keyword>
<reference evidence="7 8" key="1">
    <citation type="journal article" date="2014" name="Am. J. Bot.">
        <title>Genome assembly and annotation for red clover (Trifolium pratense; Fabaceae).</title>
        <authorList>
            <person name="Istvanek J."/>
            <person name="Jaros M."/>
            <person name="Krenek A."/>
            <person name="Repkova J."/>
        </authorList>
    </citation>
    <scope>NUCLEOTIDE SEQUENCE [LARGE SCALE GENOMIC DNA]</scope>
    <source>
        <strain evidence="8">cv. Tatra</strain>
        <tissue evidence="7">Young leaves</tissue>
    </source>
</reference>
<keyword evidence="3" id="KW-0238">DNA-binding</keyword>
<dbReference type="Proteomes" id="UP000236291">
    <property type="component" value="Unassembled WGS sequence"/>
</dbReference>
<evidence type="ECO:0000256" key="2">
    <source>
        <dbReference type="ARBA" id="ARBA00023015"/>
    </source>
</evidence>
<dbReference type="GO" id="GO:0005634">
    <property type="term" value="C:nucleus"/>
    <property type="evidence" value="ECO:0007669"/>
    <property type="project" value="UniProtKB-SubCell"/>
</dbReference>
<keyword evidence="5" id="KW-0539">Nucleus</keyword>
<feature type="compositionally biased region" description="Acidic residues" evidence="6">
    <location>
        <begin position="11"/>
        <end position="20"/>
    </location>
</feature>
<dbReference type="GO" id="GO:0003677">
    <property type="term" value="F:DNA binding"/>
    <property type="evidence" value="ECO:0007669"/>
    <property type="project" value="UniProtKB-KW"/>
</dbReference>
<comment type="subcellular location">
    <subcellularLocation>
        <location evidence="1">Nucleus</location>
    </subcellularLocation>
</comment>
<evidence type="ECO:0000256" key="3">
    <source>
        <dbReference type="ARBA" id="ARBA00023125"/>
    </source>
</evidence>
<sequence>MAASNNSSQYNDDDDDNEIDPDYAAFLAENGVDFYENYDLQNGNYEGSEEEVEIIDPTMSDGMSAITINNIPPCSDNVYYETFTTLVSGRQVPKSHVFEFSVGHLNFSTPTQITLPTALNDYVRRFNFHKLILGVPDQSSSEVHLKYPCTHLKNVKIVKGWKKFCSDNNIEFEDRVRFEFKEFGTNVCEVTKLM</sequence>
<evidence type="ECO:0000256" key="1">
    <source>
        <dbReference type="ARBA" id="ARBA00004123"/>
    </source>
</evidence>
<name>A0A2K3NWN6_TRIPR</name>
<reference evidence="7 8" key="2">
    <citation type="journal article" date="2017" name="Front. Plant Sci.">
        <title>Gene Classification and Mining of Molecular Markers Useful in Red Clover (Trifolium pratense) Breeding.</title>
        <authorList>
            <person name="Istvanek J."/>
            <person name="Dluhosova J."/>
            <person name="Dluhos P."/>
            <person name="Patkova L."/>
            <person name="Nedelnik J."/>
            <person name="Repkova J."/>
        </authorList>
    </citation>
    <scope>NUCLEOTIDE SEQUENCE [LARGE SCALE GENOMIC DNA]</scope>
    <source>
        <strain evidence="8">cv. Tatra</strain>
        <tissue evidence="7">Young leaves</tissue>
    </source>
</reference>
<dbReference type="AlphaFoldDB" id="A0A2K3NWN6"/>
<dbReference type="Gene3D" id="2.40.330.10">
    <property type="entry name" value="DNA-binding pseudobarrel domain"/>
    <property type="match status" value="1"/>
</dbReference>
<comment type="caution">
    <text evidence="7">The sequence shown here is derived from an EMBL/GenBank/DDBJ whole genome shotgun (WGS) entry which is preliminary data.</text>
</comment>
<evidence type="ECO:0000313" key="8">
    <source>
        <dbReference type="Proteomes" id="UP000236291"/>
    </source>
</evidence>
<proteinExistence type="predicted"/>
<dbReference type="EMBL" id="ASHM01001890">
    <property type="protein sequence ID" value="PNY07450.1"/>
    <property type="molecule type" value="Genomic_DNA"/>
</dbReference>
<protein>
    <recommendedName>
        <fullName evidence="9">TF-B3 domain-containing protein</fullName>
    </recommendedName>
</protein>
<evidence type="ECO:0000313" key="7">
    <source>
        <dbReference type="EMBL" id="PNY07450.1"/>
    </source>
</evidence>
<organism evidence="7 8">
    <name type="scientific">Trifolium pratense</name>
    <name type="common">Red clover</name>
    <dbReference type="NCBI Taxonomy" id="57577"/>
    <lineage>
        <taxon>Eukaryota</taxon>
        <taxon>Viridiplantae</taxon>
        <taxon>Streptophyta</taxon>
        <taxon>Embryophyta</taxon>
        <taxon>Tracheophyta</taxon>
        <taxon>Spermatophyta</taxon>
        <taxon>Magnoliopsida</taxon>
        <taxon>eudicotyledons</taxon>
        <taxon>Gunneridae</taxon>
        <taxon>Pentapetalae</taxon>
        <taxon>rosids</taxon>
        <taxon>fabids</taxon>
        <taxon>Fabales</taxon>
        <taxon>Fabaceae</taxon>
        <taxon>Papilionoideae</taxon>
        <taxon>50 kb inversion clade</taxon>
        <taxon>NPAAA clade</taxon>
        <taxon>Hologalegina</taxon>
        <taxon>IRL clade</taxon>
        <taxon>Trifolieae</taxon>
        <taxon>Trifolium</taxon>
    </lineage>
</organism>
<feature type="compositionally biased region" description="Low complexity" evidence="6">
    <location>
        <begin position="1"/>
        <end position="10"/>
    </location>
</feature>
<evidence type="ECO:0000256" key="6">
    <source>
        <dbReference type="SAM" id="MobiDB-lite"/>
    </source>
</evidence>
<gene>
    <name evidence="7" type="ORF">L195_g003946</name>
</gene>
<evidence type="ECO:0008006" key="9">
    <source>
        <dbReference type="Google" id="ProtNLM"/>
    </source>
</evidence>
<dbReference type="InterPro" id="IPR015300">
    <property type="entry name" value="DNA-bd_pseudobarrel_sf"/>
</dbReference>